<sequence length="111" mass="12350">MPVYEATTTFLPASFCEIMKWSLDLLLYSKFSYLRVQNSSQAIGFWGTSGSLQTRGSRDFGPTVIDSHVLPPPQEREINFTFSLIFSTFVAVLGNSFLYGFNIGVVNIPAP</sequence>
<name>V4B269_LOTGI</name>
<dbReference type="CTD" id="20241326"/>
<feature type="transmembrane region" description="Helical" evidence="1">
    <location>
        <begin position="80"/>
        <end position="101"/>
    </location>
</feature>
<evidence type="ECO:0000313" key="3">
    <source>
        <dbReference type="Proteomes" id="UP000030746"/>
    </source>
</evidence>
<proteinExistence type="predicted"/>
<reference evidence="2 3" key="1">
    <citation type="journal article" date="2013" name="Nature">
        <title>Insights into bilaterian evolution from three spiralian genomes.</title>
        <authorList>
            <person name="Simakov O."/>
            <person name="Marletaz F."/>
            <person name="Cho S.J."/>
            <person name="Edsinger-Gonzales E."/>
            <person name="Havlak P."/>
            <person name="Hellsten U."/>
            <person name="Kuo D.H."/>
            <person name="Larsson T."/>
            <person name="Lv J."/>
            <person name="Arendt D."/>
            <person name="Savage R."/>
            <person name="Osoegawa K."/>
            <person name="de Jong P."/>
            <person name="Grimwood J."/>
            <person name="Chapman J.A."/>
            <person name="Shapiro H."/>
            <person name="Aerts A."/>
            <person name="Otillar R.P."/>
            <person name="Terry A.Y."/>
            <person name="Boore J.L."/>
            <person name="Grigoriev I.V."/>
            <person name="Lindberg D.R."/>
            <person name="Seaver E.C."/>
            <person name="Weisblat D.A."/>
            <person name="Putnam N.H."/>
            <person name="Rokhsar D.S."/>
        </authorList>
    </citation>
    <scope>NUCLEOTIDE SEQUENCE [LARGE SCALE GENOMIC DNA]</scope>
</reference>
<dbReference type="RefSeq" id="XP_009067014.1">
    <property type="nucleotide sequence ID" value="XM_009068766.1"/>
</dbReference>
<dbReference type="HOGENOM" id="CLU_2164691_0_0_1"/>
<keyword evidence="3" id="KW-1185">Reference proteome</keyword>
<dbReference type="Proteomes" id="UP000030746">
    <property type="component" value="Unassembled WGS sequence"/>
</dbReference>
<dbReference type="AlphaFoldDB" id="V4B269"/>
<dbReference type="EMBL" id="KB203946">
    <property type="protein sequence ID" value="ESO82354.1"/>
    <property type="molecule type" value="Genomic_DNA"/>
</dbReference>
<dbReference type="KEGG" id="lgi:LOTGIDRAFT_170135"/>
<keyword evidence="1" id="KW-1133">Transmembrane helix</keyword>
<dbReference type="OrthoDB" id="8932112at2759"/>
<protein>
    <submittedName>
        <fullName evidence="2">Uncharacterized protein</fullName>
    </submittedName>
</protein>
<organism evidence="2 3">
    <name type="scientific">Lottia gigantea</name>
    <name type="common">Giant owl limpet</name>
    <dbReference type="NCBI Taxonomy" id="225164"/>
    <lineage>
        <taxon>Eukaryota</taxon>
        <taxon>Metazoa</taxon>
        <taxon>Spiralia</taxon>
        <taxon>Lophotrochozoa</taxon>
        <taxon>Mollusca</taxon>
        <taxon>Gastropoda</taxon>
        <taxon>Patellogastropoda</taxon>
        <taxon>Lottioidea</taxon>
        <taxon>Lottiidae</taxon>
        <taxon>Lottia</taxon>
    </lineage>
</organism>
<accession>V4B269</accession>
<feature type="non-terminal residue" evidence="2">
    <location>
        <position position="111"/>
    </location>
</feature>
<keyword evidence="1" id="KW-0472">Membrane</keyword>
<dbReference type="GeneID" id="20241326"/>
<evidence type="ECO:0000256" key="1">
    <source>
        <dbReference type="SAM" id="Phobius"/>
    </source>
</evidence>
<keyword evidence="1" id="KW-0812">Transmembrane</keyword>
<evidence type="ECO:0000313" key="2">
    <source>
        <dbReference type="EMBL" id="ESO82354.1"/>
    </source>
</evidence>
<gene>
    <name evidence="2" type="ORF">LOTGIDRAFT_170135</name>
</gene>